<evidence type="ECO:0000256" key="5">
    <source>
        <dbReference type="ARBA" id="ARBA00022842"/>
    </source>
</evidence>
<dbReference type="Proteomes" id="UP000680656">
    <property type="component" value="Chromosome"/>
</dbReference>
<dbReference type="KEGG" id="mrtj:KHC33_08590"/>
<keyword evidence="12" id="KW-0548">Nucleotidyltransferase</keyword>
<dbReference type="InterPro" id="IPR002726">
    <property type="entry name" value="CarS_archaea"/>
</dbReference>
<dbReference type="NCBIfam" id="NF003114">
    <property type="entry name" value="PRK04032.1"/>
    <property type="match status" value="1"/>
</dbReference>
<feature type="transmembrane region" description="Helical" evidence="11">
    <location>
        <begin position="68"/>
        <end position="88"/>
    </location>
</feature>
<keyword evidence="7 11" id="KW-0443">Lipid metabolism</keyword>
<name>A0A8E7AW91_9EURY</name>
<evidence type="ECO:0000256" key="7">
    <source>
        <dbReference type="ARBA" id="ARBA00023098"/>
    </source>
</evidence>
<comment type="cofactor">
    <cofactor evidence="11">
        <name>Mg(2+)</name>
        <dbReference type="ChEBI" id="CHEBI:18420"/>
    </cofactor>
</comment>
<dbReference type="GO" id="GO:0005886">
    <property type="term" value="C:plasma membrane"/>
    <property type="evidence" value="ECO:0007669"/>
    <property type="project" value="UniProtKB-SubCell"/>
</dbReference>
<dbReference type="HAMAP" id="MF_01117">
    <property type="entry name" value="CDP_archaeol_synth"/>
    <property type="match status" value="1"/>
</dbReference>
<evidence type="ECO:0000313" key="13">
    <source>
        <dbReference type="Proteomes" id="UP000680656"/>
    </source>
</evidence>
<comment type="function">
    <text evidence="11">Catalyzes the formation of CDP-2,3-bis-(O-geranylgeranyl)-sn-glycerol (CDP-archaeol) from 2,3-bis-(O-geranylgeranyl)-sn-glycerol 1-phosphate (DGGGP) and CTP. This reaction is the third ether-bond-formation step in the biosynthesis of archaeal membrane lipids.</text>
</comment>
<feature type="transmembrane region" description="Helical" evidence="11">
    <location>
        <begin position="12"/>
        <end position="31"/>
    </location>
</feature>
<keyword evidence="4 11" id="KW-0812">Transmembrane</keyword>
<keyword evidence="5 11" id="KW-0460">Magnesium</keyword>
<organism evidence="12 13">
    <name type="scientific">Methanospirillum purgamenti</name>
    <dbReference type="NCBI Taxonomy" id="2834276"/>
    <lineage>
        <taxon>Archaea</taxon>
        <taxon>Methanobacteriati</taxon>
        <taxon>Methanobacteriota</taxon>
        <taxon>Stenosarchaea group</taxon>
        <taxon>Methanomicrobia</taxon>
        <taxon>Methanomicrobiales</taxon>
        <taxon>Methanospirillaceae</taxon>
        <taxon>Methanospirillum</taxon>
    </lineage>
</organism>
<dbReference type="GO" id="GO:0046474">
    <property type="term" value="P:glycerophospholipid biosynthetic process"/>
    <property type="evidence" value="ECO:0007669"/>
    <property type="project" value="UniProtKB-UniRule"/>
</dbReference>
<dbReference type="InterPro" id="IPR032690">
    <property type="entry name" value="CarS"/>
</dbReference>
<keyword evidence="9 11" id="KW-0594">Phospholipid biosynthesis</keyword>
<accession>A0A8E7AW91</accession>
<keyword evidence="3 11" id="KW-0808">Transferase</keyword>
<evidence type="ECO:0000256" key="8">
    <source>
        <dbReference type="ARBA" id="ARBA00023136"/>
    </source>
</evidence>
<dbReference type="EC" id="2.7.7.67" evidence="11"/>
<evidence type="ECO:0000313" key="12">
    <source>
        <dbReference type="EMBL" id="QVV87439.1"/>
    </source>
</evidence>
<evidence type="ECO:0000256" key="11">
    <source>
        <dbReference type="HAMAP-Rule" id="MF_01117"/>
    </source>
</evidence>
<evidence type="ECO:0000256" key="6">
    <source>
        <dbReference type="ARBA" id="ARBA00022989"/>
    </source>
</evidence>
<reference evidence="12 13" key="1">
    <citation type="submission" date="2021-05" db="EMBL/GenBank/DDBJ databases">
        <title>A novel Methanospirillum isolate from a pyrite-forming mixed culture.</title>
        <authorList>
            <person name="Bunk B."/>
            <person name="Sproer C."/>
            <person name="Spring S."/>
            <person name="Pester M."/>
        </authorList>
    </citation>
    <scope>NUCLEOTIDE SEQUENCE [LARGE SCALE GENOMIC DNA]</scope>
    <source>
        <strain evidence="12 13">J.3.6.1-F.2.7.3</strain>
    </source>
</reference>
<sequence length="195" mass="21514">MRKPNLIGMPNFATIVMNILILIGSAIWLMLPAYLPNNFAALTGGGMPIDLKKKWSDGKRILGDGKTIRGFIGGVSAGILAGFLQIYLEISGFIPWFPHHTISAVILFAIGSLLGDMVKSFFKRRQGIDRGGEWFLVDQLDFVVGALLLTLLFDPVWIMGTMTLPLLIVILVLTPLLHRTVNIIGYKLGLKKVPW</sequence>
<keyword evidence="13" id="KW-1185">Reference proteome</keyword>
<dbReference type="GO" id="GO:0043338">
    <property type="term" value="F:CDP-2,3-bis-(O-geranylgeranyl)-sn-glycerol synthase activity"/>
    <property type="evidence" value="ECO:0007669"/>
    <property type="project" value="UniProtKB-EC"/>
</dbReference>
<comment type="similarity">
    <text evidence="11">Belongs to the CDP-archaeol synthase family.</text>
</comment>
<evidence type="ECO:0000256" key="1">
    <source>
        <dbReference type="ARBA" id="ARBA00022475"/>
    </source>
</evidence>
<proteinExistence type="inferred from homology"/>
<keyword evidence="6 11" id="KW-1133">Transmembrane helix</keyword>
<evidence type="ECO:0000256" key="3">
    <source>
        <dbReference type="ARBA" id="ARBA00022679"/>
    </source>
</evidence>
<keyword evidence="2 11" id="KW-0444">Lipid biosynthesis</keyword>
<feature type="transmembrane region" description="Helical" evidence="11">
    <location>
        <begin position="158"/>
        <end position="177"/>
    </location>
</feature>
<evidence type="ECO:0000256" key="2">
    <source>
        <dbReference type="ARBA" id="ARBA00022516"/>
    </source>
</evidence>
<comment type="subcellular location">
    <subcellularLocation>
        <location evidence="11">Cell membrane</location>
        <topology evidence="11">Multi-pass membrane protein</topology>
    </subcellularLocation>
</comment>
<dbReference type="PANTHER" id="PTHR39650:SF1">
    <property type="entry name" value="CDP-ARCHAEOL SYNTHASE"/>
    <property type="match status" value="1"/>
</dbReference>
<dbReference type="PANTHER" id="PTHR39650">
    <property type="entry name" value="CDP-ARCHAEOL SYNTHASE"/>
    <property type="match status" value="1"/>
</dbReference>
<keyword evidence="8 11" id="KW-0472">Membrane</keyword>
<evidence type="ECO:0000256" key="9">
    <source>
        <dbReference type="ARBA" id="ARBA00023209"/>
    </source>
</evidence>
<evidence type="ECO:0000256" key="4">
    <source>
        <dbReference type="ARBA" id="ARBA00022692"/>
    </source>
</evidence>
<keyword evidence="1 11" id="KW-1003">Cell membrane</keyword>
<gene>
    <name evidence="11" type="primary">carS</name>
    <name evidence="12" type="ORF">KHC33_08590</name>
</gene>
<feature type="transmembrane region" description="Helical" evidence="11">
    <location>
        <begin position="100"/>
        <end position="122"/>
    </location>
</feature>
<dbReference type="AlphaFoldDB" id="A0A8E7AW91"/>
<evidence type="ECO:0000256" key="10">
    <source>
        <dbReference type="ARBA" id="ARBA00023264"/>
    </source>
</evidence>
<keyword evidence="10 11" id="KW-1208">Phospholipid metabolism</keyword>
<dbReference type="UniPathway" id="UPA00940"/>
<dbReference type="EMBL" id="CP075546">
    <property type="protein sequence ID" value="QVV87439.1"/>
    <property type="molecule type" value="Genomic_DNA"/>
</dbReference>
<dbReference type="Pfam" id="PF01864">
    <property type="entry name" value="CarS-like"/>
    <property type="match status" value="1"/>
</dbReference>
<protein>
    <recommendedName>
        <fullName evidence="11">CDP-archaeol synthase</fullName>
        <ecNumber evidence="11">2.7.7.67</ecNumber>
    </recommendedName>
    <alternativeName>
        <fullName evidence="11">CDP-2,3-bis-(O-geranylgeranyl)-sn-glycerol synthase</fullName>
    </alternativeName>
</protein>
<comment type="pathway">
    <text evidence="11">Membrane lipid metabolism; glycerophospholipid metabolism.</text>
</comment>
<comment type="catalytic activity">
    <reaction evidence="11">
        <text>2,3-bis-O-(geranylgeranyl)-sn-glycerol 1-phosphate + CTP + H(+) = CDP-2,3-bis-O-(geranylgeranyl)-sn-glycerol + diphosphate</text>
        <dbReference type="Rhea" id="RHEA:25690"/>
        <dbReference type="ChEBI" id="CHEBI:15378"/>
        <dbReference type="ChEBI" id="CHEBI:33019"/>
        <dbReference type="ChEBI" id="CHEBI:37563"/>
        <dbReference type="ChEBI" id="CHEBI:58837"/>
        <dbReference type="ChEBI" id="CHEBI:58838"/>
        <dbReference type="EC" id="2.7.7.67"/>
    </reaction>
</comment>